<proteinExistence type="predicted"/>
<dbReference type="InterPro" id="IPR006665">
    <property type="entry name" value="OmpA-like"/>
</dbReference>
<organism evidence="4 5">
    <name type="scientific">Wenyingzhuangia heitensis</name>
    <dbReference type="NCBI Taxonomy" id="1487859"/>
    <lineage>
        <taxon>Bacteria</taxon>
        <taxon>Pseudomonadati</taxon>
        <taxon>Bacteroidota</taxon>
        <taxon>Flavobacteriia</taxon>
        <taxon>Flavobacteriales</taxon>
        <taxon>Flavobacteriaceae</taxon>
        <taxon>Wenyingzhuangia</taxon>
    </lineage>
</organism>
<comment type="caution">
    <text evidence="4">The sequence shown here is derived from an EMBL/GenBank/DDBJ whole genome shotgun (WGS) entry which is preliminary data.</text>
</comment>
<gene>
    <name evidence="4" type="ORF">FHR24_000233</name>
</gene>
<evidence type="ECO:0000256" key="2">
    <source>
        <dbReference type="SAM" id="Coils"/>
    </source>
</evidence>
<evidence type="ECO:0000313" key="5">
    <source>
        <dbReference type="Proteomes" id="UP000745859"/>
    </source>
</evidence>
<dbReference type="InterPro" id="IPR036737">
    <property type="entry name" value="OmpA-like_sf"/>
</dbReference>
<feature type="coiled-coil region" evidence="2">
    <location>
        <begin position="24"/>
        <end position="79"/>
    </location>
</feature>
<protein>
    <submittedName>
        <fullName evidence="4">Chemotaxis protein MotB</fullName>
    </submittedName>
</protein>
<name>A0ABX0U607_9FLAO</name>
<evidence type="ECO:0000259" key="3">
    <source>
        <dbReference type="PROSITE" id="PS51123"/>
    </source>
</evidence>
<keyword evidence="2" id="KW-0175">Coiled coil</keyword>
<dbReference type="CDD" id="cd07185">
    <property type="entry name" value="OmpA_C-like"/>
    <property type="match status" value="1"/>
</dbReference>
<dbReference type="EMBL" id="JAASQL010000001">
    <property type="protein sequence ID" value="NIJ43794.1"/>
    <property type="molecule type" value="Genomic_DNA"/>
</dbReference>
<reference evidence="4 5" key="1">
    <citation type="submission" date="2020-03" db="EMBL/GenBank/DDBJ databases">
        <title>Genomic Encyclopedia of Type Strains, Phase IV (KMG-IV): sequencing the most valuable type-strain genomes for metagenomic binning, comparative biology and taxonomic classification.</title>
        <authorList>
            <person name="Goeker M."/>
        </authorList>
    </citation>
    <scope>NUCLEOTIDE SEQUENCE [LARGE SCALE GENOMIC DNA]</scope>
    <source>
        <strain evidence="4 5">DSM 101599</strain>
    </source>
</reference>
<dbReference type="PROSITE" id="PS51257">
    <property type="entry name" value="PROKAR_LIPOPROTEIN"/>
    <property type="match status" value="1"/>
</dbReference>
<dbReference type="Proteomes" id="UP000745859">
    <property type="component" value="Unassembled WGS sequence"/>
</dbReference>
<dbReference type="Gene3D" id="3.30.1330.60">
    <property type="entry name" value="OmpA-like domain"/>
    <property type="match status" value="1"/>
</dbReference>
<dbReference type="PROSITE" id="PS51123">
    <property type="entry name" value="OMPA_2"/>
    <property type="match status" value="1"/>
</dbReference>
<evidence type="ECO:0000313" key="4">
    <source>
        <dbReference type="EMBL" id="NIJ43794.1"/>
    </source>
</evidence>
<dbReference type="PANTHER" id="PTHR30329:SF21">
    <property type="entry name" value="LIPOPROTEIN YIAD-RELATED"/>
    <property type="match status" value="1"/>
</dbReference>
<keyword evidence="5" id="KW-1185">Reference proteome</keyword>
<dbReference type="InterPro" id="IPR050330">
    <property type="entry name" value="Bact_OuterMem_StrucFunc"/>
</dbReference>
<accession>A0ABX0U607</accession>
<keyword evidence="1" id="KW-0472">Membrane</keyword>
<dbReference type="PANTHER" id="PTHR30329">
    <property type="entry name" value="STATOR ELEMENT OF FLAGELLAR MOTOR COMPLEX"/>
    <property type="match status" value="1"/>
</dbReference>
<sequence>MKKVLILIVSVSLVATSCVSKKKYTDLQAEQAALQDKLASSQKDLSVSKVDLGKADNQIASLEDRIKFLEKGNDKYLENVDNLIAVSRSATENMRETLSQLQKKDDYIKYIKEANSKKDSINLAVAFNLKKILPNGLNDEDISVNIEGTKVFISISDKLLFNSGSYRISKRAEAILKKVGTVVNEYPNMDVMVEGHTDDKLVKEGAAIKDNWDLSVQRSAAVVRELQSKYDVLPSRLIAAGRSQYSPVAENNTSANRSKNRRTKIIIMPKLDEFFELLDSEK</sequence>
<dbReference type="RefSeq" id="WP_167182659.1">
    <property type="nucleotide sequence ID" value="NZ_JAASQL010000001.1"/>
</dbReference>
<dbReference type="Pfam" id="PF00691">
    <property type="entry name" value="OmpA"/>
    <property type="match status" value="1"/>
</dbReference>
<dbReference type="SUPFAM" id="SSF103088">
    <property type="entry name" value="OmpA-like"/>
    <property type="match status" value="1"/>
</dbReference>
<evidence type="ECO:0000256" key="1">
    <source>
        <dbReference type="PROSITE-ProRule" id="PRU00473"/>
    </source>
</evidence>
<feature type="domain" description="OmpA-like" evidence="3">
    <location>
        <begin position="148"/>
        <end position="271"/>
    </location>
</feature>